<dbReference type="EMBL" id="UIVS01000001">
    <property type="protein sequence ID" value="SVP90389.1"/>
    <property type="molecule type" value="Genomic_DNA"/>
</dbReference>
<dbReference type="VEuPathDB" id="PiroplasmaDB:TA16355"/>
<organism evidence="2">
    <name type="scientific">Theileria annulata</name>
    <dbReference type="NCBI Taxonomy" id="5874"/>
    <lineage>
        <taxon>Eukaryota</taxon>
        <taxon>Sar</taxon>
        <taxon>Alveolata</taxon>
        <taxon>Apicomplexa</taxon>
        <taxon>Aconoidasida</taxon>
        <taxon>Piroplasmida</taxon>
        <taxon>Theileriidae</taxon>
        <taxon>Theileria</taxon>
    </lineage>
</organism>
<dbReference type="EMBL" id="UIVT01000001">
    <property type="protein sequence ID" value="SVP89249.1"/>
    <property type="molecule type" value="Genomic_DNA"/>
</dbReference>
<evidence type="ECO:0000256" key="1">
    <source>
        <dbReference type="SAM" id="MobiDB-lite"/>
    </source>
</evidence>
<reference evidence="2" key="1">
    <citation type="submission" date="2018-07" db="EMBL/GenBank/DDBJ databases">
        <authorList>
            <person name="Quirk P.G."/>
            <person name="Krulwich T.A."/>
        </authorList>
    </citation>
    <scope>NUCLEOTIDE SEQUENCE</scope>
    <source>
        <strain evidence="2">Anand</strain>
    </source>
</reference>
<gene>
    <name evidence="2" type="ORF">TAT_000110200</name>
    <name evidence="3" type="ORF">TAV_000109500</name>
</gene>
<name>A0A3B0MVS1_THEAN</name>
<dbReference type="AlphaFoldDB" id="A0A3B0MVS1"/>
<evidence type="ECO:0000313" key="3">
    <source>
        <dbReference type="EMBL" id="SVP90389.1"/>
    </source>
</evidence>
<protein>
    <submittedName>
        <fullName evidence="2">Uncharacterized protein</fullName>
    </submittedName>
</protein>
<evidence type="ECO:0000313" key="2">
    <source>
        <dbReference type="EMBL" id="SVP89249.1"/>
    </source>
</evidence>
<sequence length="334" mass="38851">MAYYVAHDRVFINNNKRPTGLNPIKTTNSLRLNKNFFQQNFRPTSLHGIKHDSNYLLGSSIVNLNFVNNVSNPNRGFEGCRNIPISKNSYCQGVNLNDYKYPSAINHYPHLPNVSNHEHMYPFENYTYYKPLPEYCPHTPKNNLNFGDRIISMGTTDSIEFKQCDDSNDSQDPIITRNYLSNLQNEQNNEVNEEIPDDSPLRENNHDFKCVSDSRINERKSKLDEYLEKSKTLKEKTDNSHKTVKITSGKPTYEFVAKYPDPVEKELERWHNSHNSTLKWERIRHGLYSVGGSIVRLVKVNGSLFVEGHGFRKYKGQLGIQKFVEEKESRLLRE</sequence>
<feature type="region of interest" description="Disordered" evidence="1">
    <location>
        <begin position="186"/>
        <end position="206"/>
    </location>
</feature>
<proteinExistence type="predicted"/>
<accession>A0A3B0MVS1</accession>